<feature type="transmembrane region" description="Helical" evidence="1">
    <location>
        <begin position="35"/>
        <end position="55"/>
    </location>
</feature>
<keyword evidence="3" id="KW-1185">Reference proteome</keyword>
<evidence type="ECO:0000313" key="2">
    <source>
        <dbReference type="EMBL" id="QNP45140.1"/>
    </source>
</evidence>
<organism evidence="2 3">
    <name type="scientific">Sphingomonas sediminicola</name>
    <dbReference type="NCBI Taxonomy" id="386874"/>
    <lineage>
        <taxon>Bacteria</taxon>
        <taxon>Pseudomonadati</taxon>
        <taxon>Pseudomonadota</taxon>
        <taxon>Alphaproteobacteria</taxon>
        <taxon>Sphingomonadales</taxon>
        <taxon>Sphingomonadaceae</taxon>
        <taxon>Sphingomonas</taxon>
    </lineage>
</organism>
<evidence type="ECO:0000313" key="3">
    <source>
        <dbReference type="Proteomes" id="UP000516105"/>
    </source>
</evidence>
<feature type="transmembrane region" description="Helical" evidence="1">
    <location>
        <begin position="90"/>
        <end position="110"/>
    </location>
</feature>
<keyword evidence="1" id="KW-1133">Transmembrane helix</keyword>
<keyword evidence="1" id="KW-0472">Membrane</keyword>
<dbReference type="Proteomes" id="UP000516105">
    <property type="component" value="Chromosome"/>
</dbReference>
<reference evidence="2 3" key="1">
    <citation type="submission" date="2020-08" db="EMBL/GenBank/DDBJ databases">
        <title>Genome sequence of Sphingomonas sediminicola KACC 15039T.</title>
        <authorList>
            <person name="Hyun D.-W."/>
            <person name="Bae J.-W."/>
        </authorList>
    </citation>
    <scope>NUCLEOTIDE SEQUENCE [LARGE SCALE GENOMIC DNA]</scope>
    <source>
        <strain evidence="2 3">KACC 15039</strain>
    </source>
</reference>
<gene>
    <name evidence="2" type="ORF">H9L14_10790</name>
</gene>
<feature type="transmembrane region" description="Helical" evidence="1">
    <location>
        <begin position="60"/>
        <end position="78"/>
    </location>
</feature>
<keyword evidence="1" id="KW-0812">Transmembrane</keyword>
<sequence>MRGRTDERAVASTCVAASIASVLVATQKASAYSHLEAGILLVDIGAFVAFTLVALKSERFWPLWVAGLQLTTLMSHAFKVGRLDLMPQAYAAAARFWVYPIFLIIVIGTWRSHRRRMEERRQPASA</sequence>
<accession>A0ABX6T668</accession>
<proteinExistence type="predicted"/>
<protein>
    <submittedName>
        <fullName evidence="2">Uncharacterized protein</fullName>
    </submittedName>
</protein>
<dbReference type="EMBL" id="CP060782">
    <property type="protein sequence ID" value="QNP45140.1"/>
    <property type="molecule type" value="Genomic_DNA"/>
</dbReference>
<evidence type="ECO:0000256" key="1">
    <source>
        <dbReference type="SAM" id="Phobius"/>
    </source>
</evidence>
<name>A0ABX6T668_9SPHN</name>